<comment type="subcellular location">
    <subcellularLocation>
        <location evidence="1">Cell membrane</location>
        <topology evidence="1">Multi-pass membrane protein</topology>
    </subcellularLocation>
</comment>
<evidence type="ECO:0000256" key="1">
    <source>
        <dbReference type="ARBA" id="ARBA00004651"/>
    </source>
</evidence>
<evidence type="ECO:0000256" key="2">
    <source>
        <dbReference type="ARBA" id="ARBA00022475"/>
    </source>
</evidence>
<feature type="transmembrane region" description="Helical" evidence="8">
    <location>
        <begin position="21"/>
        <end position="45"/>
    </location>
</feature>
<feature type="domain" description="Glycosyltransferase RgtA/B/C/D-like" evidence="9">
    <location>
        <begin position="71"/>
        <end position="232"/>
    </location>
</feature>
<protein>
    <submittedName>
        <fullName evidence="10">Dolichyl-phosphate-mannose-protein mannosyltransferase</fullName>
    </submittedName>
</protein>
<evidence type="ECO:0000256" key="6">
    <source>
        <dbReference type="ARBA" id="ARBA00022989"/>
    </source>
</evidence>
<dbReference type="GO" id="GO:0005886">
    <property type="term" value="C:plasma membrane"/>
    <property type="evidence" value="ECO:0007669"/>
    <property type="project" value="UniProtKB-SubCell"/>
</dbReference>
<dbReference type="EMBL" id="FRXO01000002">
    <property type="protein sequence ID" value="SHO62842.1"/>
    <property type="molecule type" value="Genomic_DNA"/>
</dbReference>
<dbReference type="PANTHER" id="PTHR33908">
    <property type="entry name" value="MANNOSYLTRANSFERASE YKCB-RELATED"/>
    <property type="match status" value="1"/>
</dbReference>
<keyword evidence="11" id="KW-1185">Reference proteome</keyword>
<dbReference type="PANTHER" id="PTHR33908:SF11">
    <property type="entry name" value="MEMBRANE PROTEIN"/>
    <property type="match status" value="1"/>
</dbReference>
<name>A0A1M7ZDE2_9HYPH</name>
<evidence type="ECO:0000256" key="3">
    <source>
        <dbReference type="ARBA" id="ARBA00022676"/>
    </source>
</evidence>
<dbReference type="GO" id="GO:0016763">
    <property type="term" value="F:pentosyltransferase activity"/>
    <property type="evidence" value="ECO:0007669"/>
    <property type="project" value="TreeGrafter"/>
</dbReference>
<dbReference type="InterPro" id="IPR050297">
    <property type="entry name" value="LipidA_mod_glycosyltrf_83"/>
</dbReference>
<evidence type="ECO:0000313" key="10">
    <source>
        <dbReference type="EMBL" id="SHO62842.1"/>
    </source>
</evidence>
<dbReference type="GO" id="GO:0009103">
    <property type="term" value="P:lipopolysaccharide biosynthetic process"/>
    <property type="evidence" value="ECO:0007669"/>
    <property type="project" value="UniProtKB-ARBA"/>
</dbReference>
<organism evidence="10 11">
    <name type="scientific">Pseudoxanthobacter soli DSM 19599</name>
    <dbReference type="NCBI Taxonomy" id="1123029"/>
    <lineage>
        <taxon>Bacteria</taxon>
        <taxon>Pseudomonadati</taxon>
        <taxon>Pseudomonadota</taxon>
        <taxon>Alphaproteobacteria</taxon>
        <taxon>Hyphomicrobiales</taxon>
        <taxon>Segnochrobactraceae</taxon>
        <taxon>Pseudoxanthobacter</taxon>
    </lineage>
</organism>
<dbReference type="Proteomes" id="UP000186406">
    <property type="component" value="Unassembled WGS sequence"/>
</dbReference>
<evidence type="ECO:0000256" key="5">
    <source>
        <dbReference type="ARBA" id="ARBA00022692"/>
    </source>
</evidence>
<feature type="transmembrane region" description="Helical" evidence="8">
    <location>
        <begin position="320"/>
        <end position="341"/>
    </location>
</feature>
<reference evidence="10 11" key="1">
    <citation type="submission" date="2016-12" db="EMBL/GenBank/DDBJ databases">
        <authorList>
            <person name="Song W.-J."/>
            <person name="Kurnit D.M."/>
        </authorList>
    </citation>
    <scope>NUCLEOTIDE SEQUENCE [LARGE SCALE GENOMIC DNA]</scope>
    <source>
        <strain evidence="10 11">DSM 19599</strain>
    </source>
</reference>
<keyword evidence="3 10" id="KW-0328">Glycosyltransferase</keyword>
<dbReference type="RefSeq" id="WP_139282433.1">
    <property type="nucleotide sequence ID" value="NZ_FRXO01000002.1"/>
</dbReference>
<dbReference type="InterPro" id="IPR038731">
    <property type="entry name" value="RgtA/B/C-like"/>
</dbReference>
<feature type="transmembrane region" description="Helical" evidence="8">
    <location>
        <begin position="122"/>
        <end position="143"/>
    </location>
</feature>
<feature type="transmembrane region" description="Helical" evidence="8">
    <location>
        <begin position="297"/>
        <end position="314"/>
    </location>
</feature>
<keyword evidence="7 8" id="KW-0472">Membrane</keyword>
<evidence type="ECO:0000256" key="7">
    <source>
        <dbReference type="ARBA" id="ARBA00023136"/>
    </source>
</evidence>
<accession>A0A1M7ZDE2</accession>
<keyword evidence="2" id="KW-1003">Cell membrane</keyword>
<evidence type="ECO:0000313" key="11">
    <source>
        <dbReference type="Proteomes" id="UP000186406"/>
    </source>
</evidence>
<gene>
    <name evidence="10" type="ORF">SAMN02745172_01182</name>
</gene>
<keyword evidence="4 10" id="KW-0808">Transferase</keyword>
<evidence type="ECO:0000256" key="8">
    <source>
        <dbReference type="SAM" id="Phobius"/>
    </source>
</evidence>
<evidence type="ECO:0000256" key="4">
    <source>
        <dbReference type="ARBA" id="ARBA00022679"/>
    </source>
</evidence>
<dbReference type="OrthoDB" id="9811222at2"/>
<feature type="transmembrane region" description="Helical" evidence="8">
    <location>
        <begin position="171"/>
        <end position="201"/>
    </location>
</feature>
<dbReference type="STRING" id="1123029.SAMN02745172_01182"/>
<dbReference type="AlphaFoldDB" id="A0A1M7ZDE2"/>
<keyword evidence="5 8" id="KW-0812">Transmembrane</keyword>
<proteinExistence type="predicted"/>
<sequence length="516" mass="55958">MISDPVPSARPAGPTTRLARWGGFFLTPAGVAVLVLALTMLRLFFSAATPPTEDEAYYRLWGLHPAWGYLDHPPMVGWWMTAGIALVGDNALGLRLFSVLSVAIGSLALWRTARILFESERAAAWSVLVLNATVFIGGAGIVATPDQPSALFWGLAVWALAELVRSGRASWWLAAGAFAGLGLVSKYSVLFLGAGMVLWILAWRETRRWLASWQLWAGGVLAGLIFLPVVLWNAQHGWASFIKQFGRAGAGALELEHVPEFIAGEVLLIGPLLVPYVLLGAWLAVRAGWKGDVRRGLLVATSLPFVLYLVSHGFHDRVQANWAAPLFAASALVAGDAAAWLASGARGRLGRWLTVLLPWAVVAGLATGIGVMAHGARPIAGIVSPLDPTQQLRGWKDLAAEVEKQRMAAGASWIATQNYAMTGELAYYLRQVPVEQLHERLRYAAAPDPDPAILQQPGLFVGLERNFYPQYLDLRFRDVKPLGVIERRAGGVLLDRYVVIRVADPIGNPLHHAAPW</sequence>
<feature type="transmembrane region" description="Helical" evidence="8">
    <location>
        <begin position="213"/>
        <end position="234"/>
    </location>
</feature>
<keyword evidence="6 8" id="KW-1133">Transmembrane helix</keyword>
<feature type="transmembrane region" description="Helical" evidence="8">
    <location>
        <begin position="353"/>
        <end position="376"/>
    </location>
</feature>
<evidence type="ECO:0000259" key="9">
    <source>
        <dbReference type="Pfam" id="PF13231"/>
    </source>
</evidence>
<feature type="transmembrane region" description="Helical" evidence="8">
    <location>
        <begin position="261"/>
        <end position="285"/>
    </location>
</feature>
<feature type="transmembrane region" description="Helical" evidence="8">
    <location>
        <begin position="92"/>
        <end position="110"/>
    </location>
</feature>
<dbReference type="Pfam" id="PF13231">
    <property type="entry name" value="PMT_2"/>
    <property type="match status" value="1"/>
</dbReference>